<evidence type="ECO:0000313" key="5">
    <source>
        <dbReference type="Proteomes" id="UP001623349"/>
    </source>
</evidence>
<feature type="compositionally biased region" description="Basic residues" evidence="2">
    <location>
        <begin position="170"/>
        <end position="181"/>
    </location>
</feature>
<dbReference type="Pfam" id="PF12796">
    <property type="entry name" value="Ank_2"/>
    <property type="match status" value="1"/>
</dbReference>
<feature type="compositionally biased region" description="Basic and acidic residues" evidence="2">
    <location>
        <begin position="1043"/>
        <end position="1060"/>
    </location>
</feature>
<feature type="repeat" description="ANK" evidence="1">
    <location>
        <begin position="99"/>
        <end position="131"/>
    </location>
</feature>
<keyword evidence="1" id="KW-0040">ANK repeat</keyword>
<keyword evidence="5" id="KW-1185">Reference proteome</keyword>
<evidence type="ECO:0000256" key="1">
    <source>
        <dbReference type="PROSITE-ProRule" id="PRU00023"/>
    </source>
</evidence>
<proteinExistence type="predicted"/>
<dbReference type="InterPro" id="IPR002110">
    <property type="entry name" value="Ankyrin_rpt"/>
</dbReference>
<name>A0ABQ0FH88_APOSI</name>
<dbReference type="Pfam" id="PF12001">
    <property type="entry name" value="DUF3496"/>
    <property type="match status" value="1"/>
</dbReference>
<dbReference type="Pfam" id="PF00023">
    <property type="entry name" value="Ank"/>
    <property type="match status" value="2"/>
</dbReference>
<accession>A0ABQ0FH88</accession>
<feature type="region of interest" description="Disordered" evidence="2">
    <location>
        <begin position="210"/>
        <end position="230"/>
    </location>
</feature>
<evidence type="ECO:0000256" key="2">
    <source>
        <dbReference type="SAM" id="MobiDB-lite"/>
    </source>
</evidence>
<feature type="region of interest" description="Disordered" evidence="2">
    <location>
        <begin position="733"/>
        <end position="766"/>
    </location>
</feature>
<feature type="repeat" description="ANK" evidence="1">
    <location>
        <begin position="33"/>
        <end position="65"/>
    </location>
</feature>
<dbReference type="EMBL" id="BAAFST010000014">
    <property type="protein sequence ID" value="GAB1298620.1"/>
    <property type="molecule type" value="Genomic_DNA"/>
</dbReference>
<dbReference type="SMART" id="SM00248">
    <property type="entry name" value="ANK"/>
    <property type="match status" value="4"/>
</dbReference>
<evidence type="ECO:0000313" key="4">
    <source>
        <dbReference type="EMBL" id="GAB1298620.1"/>
    </source>
</evidence>
<feature type="region of interest" description="Disordered" evidence="2">
    <location>
        <begin position="1040"/>
        <end position="1062"/>
    </location>
</feature>
<feature type="repeat" description="ANK" evidence="1">
    <location>
        <begin position="66"/>
        <end position="98"/>
    </location>
</feature>
<sequence>MQTALHYACAHGHLGVVTLLIERNCDIDACDDDNCTPLIKASQHQHEDCVAVLLQHGAEPNAVDALGNTALHYAVHSENTGIASQLLEHSANIEAKTKEGFTPLSLALRQNKDLIVELLIEKGANIHTVFHPDSDEVALKTSPPSRKASKAKKTSLPPDHLQTTSQAQKEKRKCGAGHRPAHSGCAPTKTAEGVQPREQLSKVLRNKLRTFPEPCGKEPPSRASKGKAHLKVEEERKYGLPELEVALENSDDRSACAVASASAAAAAAAASTSAKSASTSASAASNIASAALASASAASTSASVAFTSASAASTSAASASASAADASAAAAAASASASDASAAAAAAASAAAASAVASSNATVNTVVAAAVTAAFAAVTATADRKGNEPTPQRHSGATNDKDFALKEKEEHDKSEPATPLVEMNRSENKNCFPRDSIPSFGKCSADTSAVLQVKQSCARQLHQDEQRLREIGTALREDAKKQMNGVEGLEDGALPSEAASEDCDRKETKTSSKGTCTKPDVLSLIPKTQRYRDSVCLLGLCDELYLCKRLLEIKNSCGDILRREIKKTEAKHGGAHKELSRITKVSSLKQNEKIINDDCPDGIVKTELRGGERQYYEEFGRQLWSSLYHPCYNEELEVSQHEMFLWNLNMNLKALHNSVAQLQEVQLQEDPQREGVLSSARMEHLLWKLEVDCLKLEDSVKNQAEEMEEIENQLLREDLGFLRQDSPGCPGTHSVYQGGLELRNPPASASQTGDRKKERNEATQSTQSLACALDQEMEKSEELAKELRGFMELLKITGKKLDECENRELYFYEDMKNRTFEMLQHEGCTAGTTNRVVELVALSEATALSARRCQPTHLSVLVDWFGDPLGVRISSDSFMEWINEDNLKKFICGILTNPVGIRDSQNPTMAPSSLLISRLKASGKFQLVNTVVDRLAINYLKDTWEPIHCKYLHQDINIQLTEQELLKVKTEQENYEHLHKTQADVEKDVLTLKGLVQDSMIQAEEAKKLEKVRENNDSRMSQMILRVKDLESRLPEIKSQVDSTRREMEKHKQLCEEENKRRKSLSNTLNKKYYQAYLWKIEASTQMGTMEKLEVSKTKLMRLNRQKMTLETILSLLPAQQHLHVAKFKPAVGHNPRFPPRHSSCLPASEREEGPVQVHMGLENHMTVEAEEDSAPVDPWSFEASPL</sequence>
<dbReference type="PANTHER" id="PTHR24147:SF64">
    <property type="entry name" value="ANKYRIN REPEAT DOMAIN-CONTAINING PROTEIN 19-RELATED"/>
    <property type="match status" value="1"/>
</dbReference>
<dbReference type="Gene3D" id="1.25.40.20">
    <property type="entry name" value="Ankyrin repeat-containing domain"/>
    <property type="match status" value="2"/>
</dbReference>
<dbReference type="GO" id="GO:0005840">
    <property type="term" value="C:ribosome"/>
    <property type="evidence" value="ECO:0007669"/>
    <property type="project" value="UniProtKB-KW"/>
</dbReference>
<dbReference type="InterPro" id="IPR021885">
    <property type="entry name" value="DUF3496"/>
</dbReference>
<dbReference type="InterPro" id="IPR036770">
    <property type="entry name" value="Ankyrin_rpt-contain_sf"/>
</dbReference>
<dbReference type="PROSITE" id="PS50297">
    <property type="entry name" value="ANK_REP_REGION"/>
    <property type="match status" value="4"/>
</dbReference>
<keyword evidence="4" id="KW-0687">Ribonucleoprotein</keyword>
<gene>
    <name evidence="4" type="ORF">APTSU1_001385600</name>
</gene>
<evidence type="ECO:0000259" key="3">
    <source>
        <dbReference type="Pfam" id="PF12001"/>
    </source>
</evidence>
<feature type="repeat" description="ANK" evidence="1">
    <location>
        <begin position="1"/>
        <end position="32"/>
    </location>
</feature>
<feature type="region of interest" description="Disordered" evidence="2">
    <location>
        <begin position="484"/>
        <end position="512"/>
    </location>
</feature>
<keyword evidence="4" id="KW-0689">Ribosomal protein</keyword>
<dbReference type="SUPFAM" id="SSF48403">
    <property type="entry name" value="Ankyrin repeat"/>
    <property type="match status" value="1"/>
</dbReference>
<dbReference type="PROSITE" id="PS50088">
    <property type="entry name" value="ANK_REPEAT"/>
    <property type="match status" value="4"/>
</dbReference>
<protein>
    <submittedName>
        <fullName evidence="4">60S ribosomal protein L15</fullName>
    </submittedName>
</protein>
<organism evidence="4 5">
    <name type="scientific">Apodemus speciosus</name>
    <name type="common">Large Japanese field mouse</name>
    <dbReference type="NCBI Taxonomy" id="105296"/>
    <lineage>
        <taxon>Eukaryota</taxon>
        <taxon>Metazoa</taxon>
        <taxon>Chordata</taxon>
        <taxon>Craniata</taxon>
        <taxon>Vertebrata</taxon>
        <taxon>Euteleostomi</taxon>
        <taxon>Mammalia</taxon>
        <taxon>Eutheria</taxon>
        <taxon>Euarchontoglires</taxon>
        <taxon>Glires</taxon>
        <taxon>Rodentia</taxon>
        <taxon>Myomorpha</taxon>
        <taxon>Muroidea</taxon>
        <taxon>Muridae</taxon>
        <taxon>Murinae</taxon>
        <taxon>Apodemus</taxon>
    </lineage>
</organism>
<feature type="region of interest" description="Disordered" evidence="2">
    <location>
        <begin position="136"/>
        <end position="196"/>
    </location>
</feature>
<dbReference type="InterPro" id="IPR050657">
    <property type="entry name" value="Ankyrin_repeat_domain"/>
</dbReference>
<comment type="caution">
    <text evidence="4">The sequence shown here is derived from an EMBL/GenBank/DDBJ whole genome shotgun (WGS) entry which is preliminary data.</text>
</comment>
<feature type="domain" description="DUF3496" evidence="3">
    <location>
        <begin position="1021"/>
        <end position="1142"/>
    </location>
</feature>
<reference evidence="4 5" key="1">
    <citation type="submission" date="2024-08" db="EMBL/GenBank/DDBJ databases">
        <title>The draft genome of Apodemus speciosus.</title>
        <authorList>
            <person name="Nabeshima K."/>
            <person name="Suzuki S."/>
            <person name="Onuma M."/>
        </authorList>
    </citation>
    <scope>NUCLEOTIDE SEQUENCE [LARGE SCALE GENOMIC DNA]</scope>
    <source>
        <strain evidence="4">IB14-021</strain>
    </source>
</reference>
<dbReference type="Proteomes" id="UP001623349">
    <property type="component" value="Unassembled WGS sequence"/>
</dbReference>
<dbReference type="PANTHER" id="PTHR24147">
    <property type="entry name" value="ANKYRIN REPEAT DOMAIN 36-RELATED"/>
    <property type="match status" value="1"/>
</dbReference>